<gene>
    <name evidence="1" type="ORF">O0Q50_20625</name>
</gene>
<dbReference type="Proteomes" id="UP001269400">
    <property type="component" value="Unassembled WGS sequence"/>
</dbReference>
<proteinExistence type="predicted"/>
<evidence type="ECO:0000313" key="1">
    <source>
        <dbReference type="EMBL" id="MDU9693585.1"/>
    </source>
</evidence>
<comment type="caution">
    <text evidence="1">The sequence shown here is derived from an EMBL/GenBank/DDBJ whole genome shotgun (WGS) entry which is preliminary data.</text>
</comment>
<accession>A0AAX6NDJ9</accession>
<dbReference type="AlphaFoldDB" id="A0AAX6NDJ9"/>
<dbReference type="RefSeq" id="WP_316910810.1">
    <property type="nucleotide sequence ID" value="NZ_JAPTGD010000002.1"/>
</dbReference>
<name>A0AAX6NDJ9_PRIAR</name>
<dbReference type="EMBL" id="JAPTGD010000002">
    <property type="protein sequence ID" value="MDU9693585.1"/>
    <property type="molecule type" value="Genomic_DNA"/>
</dbReference>
<reference evidence="1" key="1">
    <citation type="journal article" date="2022" name="J Environ Chem Eng">
        <title>Biodegradation of petroleum oil using a constructed nonpathogenic and heavy metal-tolerant bacterial consortium isolated from marine sponges.</title>
        <authorList>
            <person name="Dechsakulwatana C."/>
            <person name="Rungsihiranrut A."/>
            <person name="Muangchinda C."/>
            <person name="Ningthoujam R."/>
            <person name="Klankeo P."/>
            <person name="Pinyakong O."/>
        </authorList>
    </citation>
    <scope>NUCLEOTIDE SEQUENCE</scope>
    <source>
        <strain evidence="1">TL01-2</strain>
    </source>
</reference>
<sequence>MEFKLNRAIMKKAVETCKKISDNKQTAKVWVRSFTETDILLYTQRNERGIKYFHHIKTLEPIESEISFLANPYELEELLKGKQKEKTLIIQELGDVSIVRDASNYDLYVDIQHYTGKFPLEKLPYMQMNDPTGFMDLLEEVKKAASKEVDAIEIGSYEVSLKAPPIYLKRFNLGEDFPKFIFPLDYINQLTQNIIWPKTNVNNISQCSKGNDLYIRIESQNSKRPNESFRQLFVLSERNAYSPSAKQLDEEIVHTFRTNTEELWEVLNEYPAAVSDVYLYDRDGDLVIDPYDKSGEPLEENEVYPIFQLEYVGNVKRTKVDRNGLMALLSGYVSEQDIDIVKYIEDDSEYFALRAYDKFLYSIAVAKKEPNYAKIQEKLDKQLEYEKTLTFLQD</sequence>
<organism evidence="1 2">
    <name type="scientific">Priestia aryabhattai</name>
    <name type="common">Bacillus aryabhattai</name>
    <dbReference type="NCBI Taxonomy" id="412384"/>
    <lineage>
        <taxon>Bacteria</taxon>
        <taxon>Bacillati</taxon>
        <taxon>Bacillota</taxon>
        <taxon>Bacilli</taxon>
        <taxon>Bacillales</taxon>
        <taxon>Bacillaceae</taxon>
        <taxon>Priestia</taxon>
    </lineage>
</organism>
<reference evidence="1" key="2">
    <citation type="submission" date="2022-12" db="EMBL/GenBank/DDBJ databases">
        <authorList>
            <person name="Dechsakulwatana C."/>
            <person name="Rungsihiranrut A."/>
            <person name="Muangchinda C."/>
            <person name="Ningthoujam R."/>
            <person name="Klankeo P."/>
            <person name="Pinyakong O."/>
        </authorList>
    </citation>
    <scope>NUCLEOTIDE SEQUENCE</scope>
    <source>
        <strain evidence="1">TL01-2</strain>
    </source>
</reference>
<evidence type="ECO:0000313" key="2">
    <source>
        <dbReference type="Proteomes" id="UP001269400"/>
    </source>
</evidence>
<protein>
    <submittedName>
        <fullName evidence="1">Uncharacterized protein</fullName>
    </submittedName>
</protein>